<reference evidence="2 3" key="1">
    <citation type="submission" date="2016-11" db="EMBL/GenBank/DDBJ databases">
        <authorList>
            <person name="Jaros S."/>
            <person name="Januszkiewicz K."/>
            <person name="Wedrychowicz H."/>
        </authorList>
    </citation>
    <scope>NUCLEOTIDE SEQUENCE [LARGE SCALE GENOMIC DNA]</scope>
    <source>
        <strain evidence="2 3">CGMCC 4.2025</strain>
    </source>
</reference>
<keyword evidence="3" id="KW-1185">Reference proteome</keyword>
<dbReference type="EMBL" id="FRBI01000027">
    <property type="protein sequence ID" value="SHN22540.1"/>
    <property type="molecule type" value="Genomic_DNA"/>
</dbReference>
<gene>
    <name evidence="2" type="ORF">SAMN05216499_12714</name>
</gene>
<organism evidence="2 3">
    <name type="scientific">Actinacidiphila paucisporea</name>
    <dbReference type="NCBI Taxonomy" id="310782"/>
    <lineage>
        <taxon>Bacteria</taxon>
        <taxon>Bacillati</taxon>
        <taxon>Actinomycetota</taxon>
        <taxon>Actinomycetes</taxon>
        <taxon>Kitasatosporales</taxon>
        <taxon>Streptomycetaceae</taxon>
        <taxon>Actinacidiphila</taxon>
    </lineage>
</organism>
<dbReference type="RefSeq" id="WP_143172605.1">
    <property type="nucleotide sequence ID" value="NZ_FRBI01000027.1"/>
</dbReference>
<evidence type="ECO:0000256" key="1">
    <source>
        <dbReference type="SAM" id="SignalP"/>
    </source>
</evidence>
<feature type="signal peptide" evidence="1">
    <location>
        <begin position="1"/>
        <end position="28"/>
    </location>
</feature>
<evidence type="ECO:0008006" key="4">
    <source>
        <dbReference type="Google" id="ProtNLM"/>
    </source>
</evidence>
<dbReference type="AlphaFoldDB" id="A0A1M7PXT7"/>
<name>A0A1M7PXT7_9ACTN</name>
<feature type="chain" id="PRO_5012862036" description="Peptidase inhibitor family I36" evidence="1">
    <location>
        <begin position="29"/>
        <end position="154"/>
    </location>
</feature>
<dbReference type="OrthoDB" id="2677885at2"/>
<sequence length="154" mass="16420">MRSHIKGILASGAVVALATIGGVNPAHATTNGTYTSCAHYDETLCVFYNSGLAGSHIGIFGTVNYSLIPWTCPSDGCRAYNFITSGAGYSQPVKNNAGSVYNENPGSTYYVFYNSNQQGPDDYWAPEGLGTWYGNLNVTYNENASQQCTQCGPT</sequence>
<dbReference type="Proteomes" id="UP000184111">
    <property type="component" value="Unassembled WGS sequence"/>
</dbReference>
<evidence type="ECO:0000313" key="2">
    <source>
        <dbReference type="EMBL" id="SHN22540.1"/>
    </source>
</evidence>
<protein>
    <recommendedName>
        <fullName evidence="4">Peptidase inhibitor family I36</fullName>
    </recommendedName>
</protein>
<keyword evidence="1" id="KW-0732">Signal</keyword>
<accession>A0A1M7PXT7</accession>
<proteinExistence type="predicted"/>
<evidence type="ECO:0000313" key="3">
    <source>
        <dbReference type="Proteomes" id="UP000184111"/>
    </source>
</evidence>